<reference evidence="2" key="1">
    <citation type="submission" date="2019-12" db="UniProtKB">
        <authorList>
            <consortium name="WormBaseParasite"/>
        </authorList>
    </citation>
    <scope>IDENTIFICATION</scope>
</reference>
<keyword evidence="1" id="KW-1185">Reference proteome</keyword>
<sequence length="122" mass="14626">MTAVQFMQERGLIHDRRICPRYGRYMVLRSREDRDDVWWRCGRRQCRKELLARTGTWLQGCEQPMKIMIDKYYGRQASRCCTQTKGQFPFEDVVLRASPSTERKSRQFLVGRSFYGCLLFRA</sequence>
<dbReference type="AlphaFoldDB" id="A0A5S6Q5U9"/>
<evidence type="ECO:0000313" key="1">
    <source>
        <dbReference type="Proteomes" id="UP000046395"/>
    </source>
</evidence>
<name>A0A5S6Q5U9_TRIMR</name>
<dbReference type="Proteomes" id="UP000046395">
    <property type="component" value="Unassembled WGS sequence"/>
</dbReference>
<accession>A0A5S6Q5U9</accession>
<protein>
    <submittedName>
        <fullName evidence="2">FLYWCH-type domain-containing protein</fullName>
    </submittedName>
</protein>
<evidence type="ECO:0000313" key="2">
    <source>
        <dbReference type="WBParaSite" id="TMUE_1000002595.1"/>
    </source>
</evidence>
<proteinExistence type="predicted"/>
<dbReference type="WBParaSite" id="TMUE_1000002595.1">
    <property type="protein sequence ID" value="TMUE_1000002595.1"/>
    <property type="gene ID" value="WBGene00298389"/>
</dbReference>
<organism evidence="1 2">
    <name type="scientific">Trichuris muris</name>
    <name type="common">Mouse whipworm</name>
    <dbReference type="NCBI Taxonomy" id="70415"/>
    <lineage>
        <taxon>Eukaryota</taxon>
        <taxon>Metazoa</taxon>
        <taxon>Ecdysozoa</taxon>
        <taxon>Nematoda</taxon>
        <taxon>Enoplea</taxon>
        <taxon>Dorylaimia</taxon>
        <taxon>Trichinellida</taxon>
        <taxon>Trichuridae</taxon>
        <taxon>Trichuris</taxon>
    </lineage>
</organism>